<reference evidence="1" key="1">
    <citation type="submission" date="2019-08" db="EMBL/GenBank/DDBJ databases">
        <authorList>
            <person name="Kucharzyk K."/>
            <person name="Murdoch R.W."/>
            <person name="Higgins S."/>
            <person name="Loffler F."/>
        </authorList>
    </citation>
    <scope>NUCLEOTIDE SEQUENCE</scope>
</reference>
<dbReference type="AlphaFoldDB" id="A0A645E0W9"/>
<organism evidence="1">
    <name type="scientific">bioreactor metagenome</name>
    <dbReference type="NCBI Taxonomy" id="1076179"/>
    <lineage>
        <taxon>unclassified sequences</taxon>
        <taxon>metagenomes</taxon>
        <taxon>ecological metagenomes</taxon>
    </lineage>
</organism>
<evidence type="ECO:0000313" key="1">
    <source>
        <dbReference type="EMBL" id="MPM95434.1"/>
    </source>
</evidence>
<protein>
    <submittedName>
        <fullName evidence="1">Uncharacterized protein</fullName>
    </submittedName>
</protein>
<gene>
    <name evidence="1" type="ORF">SDC9_142588</name>
</gene>
<comment type="caution">
    <text evidence="1">The sequence shown here is derived from an EMBL/GenBank/DDBJ whole genome shotgun (WGS) entry which is preliminary data.</text>
</comment>
<dbReference type="EMBL" id="VSSQ01041930">
    <property type="protein sequence ID" value="MPM95434.1"/>
    <property type="molecule type" value="Genomic_DNA"/>
</dbReference>
<name>A0A645E0W9_9ZZZZ</name>
<accession>A0A645E0W9</accession>
<sequence>MVSDWISSRNEKKDIQRHLDMVKMELEDNLPMVQEQSIFYKQTRSLANYLITIGRQENLQADSLKKYEDVIRNVPIVSYQSNAYEMLKSSGTMRLIRDKELLKSILDSYSALEDAQKVGNGEMERKSNKLFDVITENELDYELLPLMQKPENKSLFNYFSIYTGAEGNFQQCEQQIQKTLKLF</sequence>
<proteinExistence type="predicted"/>